<sequence>MDALTSLDLTGLEADALQITGKNALTLKGSKTLNTNLTINGIPGISFSGIEEVQNVSVSNMPATITGRVEYNFPGLKKIGTLSVSQAYGASLGVLRFPDLTEISGKLTLSEGFGQKVQPTEFPVLRIVNNMTYTGVCDALRFPALEEVTGELNIKTSYVNGSLVSMLQEIYTPVLKKVGILVLTTYSKNQDSWCNNVLTNLDCFRALENVGVINIEYQLGLVSFKGLEKAIGGLTDDTSWVVGHNAYNPTFEQAKNGELERN</sequence>
<dbReference type="EMBL" id="QRYW01000008">
    <property type="protein sequence ID" value="RGV28627.1"/>
    <property type="molecule type" value="Genomic_DNA"/>
</dbReference>
<dbReference type="AlphaFoldDB" id="A0A412WN90"/>
<protein>
    <recommendedName>
        <fullName evidence="3">Receptor L-domain domain-containing protein</fullName>
    </recommendedName>
</protein>
<organism evidence="1 2">
    <name type="scientific">Odoribacter splanchnicus</name>
    <dbReference type="NCBI Taxonomy" id="28118"/>
    <lineage>
        <taxon>Bacteria</taxon>
        <taxon>Pseudomonadati</taxon>
        <taxon>Bacteroidota</taxon>
        <taxon>Bacteroidia</taxon>
        <taxon>Bacteroidales</taxon>
        <taxon>Odoribacteraceae</taxon>
        <taxon>Odoribacter</taxon>
    </lineage>
</organism>
<gene>
    <name evidence="1" type="ORF">DWW24_05180</name>
</gene>
<proteinExistence type="predicted"/>
<evidence type="ECO:0008006" key="3">
    <source>
        <dbReference type="Google" id="ProtNLM"/>
    </source>
</evidence>
<reference evidence="1 2" key="1">
    <citation type="submission" date="2018-08" db="EMBL/GenBank/DDBJ databases">
        <title>A genome reference for cultivated species of the human gut microbiota.</title>
        <authorList>
            <person name="Zou Y."/>
            <person name="Xue W."/>
            <person name="Luo G."/>
        </authorList>
    </citation>
    <scope>NUCLEOTIDE SEQUENCE [LARGE SCALE GENOMIC DNA]</scope>
    <source>
        <strain evidence="1 2">AF14-6AC</strain>
    </source>
</reference>
<evidence type="ECO:0000313" key="1">
    <source>
        <dbReference type="EMBL" id="RGV28627.1"/>
    </source>
</evidence>
<dbReference type="Proteomes" id="UP000283426">
    <property type="component" value="Unassembled WGS sequence"/>
</dbReference>
<accession>A0A412WN90</accession>
<name>A0A412WN90_9BACT</name>
<comment type="caution">
    <text evidence="1">The sequence shown here is derived from an EMBL/GenBank/DDBJ whole genome shotgun (WGS) entry which is preliminary data.</text>
</comment>
<evidence type="ECO:0000313" key="2">
    <source>
        <dbReference type="Proteomes" id="UP000283426"/>
    </source>
</evidence>